<keyword evidence="4" id="KW-1185">Reference proteome</keyword>
<dbReference type="EMBL" id="CAJPWZ010003321">
    <property type="protein sequence ID" value="CAG2257225.1"/>
    <property type="molecule type" value="Genomic_DNA"/>
</dbReference>
<feature type="signal peptide" evidence="2">
    <location>
        <begin position="1"/>
        <end position="18"/>
    </location>
</feature>
<accession>A0A8S3VHG3</accession>
<reference evidence="3" key="1">
    <citation type="submission" date="2021-03" db="EMBL/GenBank/DDBJ databases">
        <authorList>
            <person name="Bekaert M."/>
        </authorList>
    </citation>
    <scope>NUCLEOTIDE SEQUENCE</scope>
</reference>
<evidence type="ECO:0000313" key="4">
    <source>
        <dbReference type="Proteomes" id="UP000683360"/>
    </source>
</evidence>
<organism evidence="3 4">
    <name type="scientific">Mytilus edulis</name>
    <name type="common">Blue mussel</name>
    <dbReference type="NCBI Taxonomy" id="6550"/>
    <lineage>
        <taxon>Eukaryota</taxon>
        <taxon>Metazoa</taxon>
        <taxon>Spiralia</taxon>
        <taxon>Lophotrochozoa</taxon>
        <taxon>Mollusca</taxon>
        <taxon>Bivalvia</taxon>
        <taxon>Autobranchia</taxon>
        <taxon>Pteriomorphia</taxon>
        <taxon>Mytilida</taxon>
        <taxon>Mytiloidea</taxon>
        <taxon>Mytilidae</taxon>
        <taxon>Mytilinae</taxon>
        <taxon>Mytilus</taxon>
    </lineage>
</organism>
<sequence length="266" mass="30846">MLVVKFVVLLVCFALNNAFLLDNTPSTGQTLGSNQYLTVDDKVLINHELDEIRRDHERSLNILTSQLQQKFADLEKALSQNKTNSELLRKITGLQNENQELQTNFTELQRSFYILQNNYDSLKLATESQTMNLKTDVISLKQLQSIQQLQGLQDLRSKVHTIDSAVNILQSHELARNQDFISFYNTTRYEINKLQGKSNDNEIEINRLNIFLANNFSDISSRLGSLQLLLEKQIKQFELQKYDDLRTERFQNQSLTSLQRKAEKLC</sequence>
<feature type="chain" id="PRO_5035920638" evidence="2">
    <location>
        <begin position="19"/>
        <end position="266"/>
    </location>
</feature>
<dbReference type="OrthoDB" id="10630281at2759"/>
<proteinExistence type="predicted"/>
<keyword evidence="2" id="KW-0732">Signal</keyword>
<feature type="coiled-coil region" evidence="1">
    <location>
        <begin position="84"/>
        <end position="111"/>
    </location>
</feature>
<dbReference type="Proteomes" id="UP000683360">
    <property type="component" value="Unassembled WGS sequence"/>
</dbReference>
<name>A0A8S3VHG3_MYTED</name>
<dbReference type="AlphaFoldDB" id="A0A8S3VHG3"/>
<gene>
    <name evidence="3" type="ORF">MEDL_68445</name>
</gene>
<evidence type="ECO:0000256" key="2">
    <source>
        <dbReference type="SAM" id="SignalP"/>
    </source>
</evidence>
<protein>
    <submittedName>
        <fullName evidence="3">Uncharacterized protein</fullName>
    </submittedName>
</protein>
<evidence type="ECO:0000313" key="3">
    <source>
        <dbReference type="EMBL" id="CAG2257225.1"/>
    </source>
</evidence>
<comment type="caution">
    <text evidence="3">The sequence shown here is derived from an EMBL/GenBank/DDBJ whole genome shotgun (WGS) entry which is preliminary data.</text>
</comment>
<evidence type="ECO:0000256" key="1">
    <source>
        <dbReference type="SAM" id="Coils"/>
    </source>
</evidence>
<keyword evidence="1" id="KW-0175">Coiled coil</keyword>